<reference evidence="1" key="1">
    <citation type="submission" date="2020-08" db="EMBL/GenBank/DDBJ databases">
        <title>Multicomponent nature underlies the extraordinary mechanical properties of spider dragline silk.</title>
        <authorList>
            <person name="Kono N."/>
            <person name="Nakamura H."/>
            <person name="Mori M."/>
            <person name="Yoshida Y."/>
            <person name="Ohtoshi R."/>
            <person name="Malay A.D."/>
            <person name="Moran D.A.P."/>
            <person name="Tomita M."/>
            <person name="Numata K."/>
            <person name="Arakawa K."/>
        </authorList>
    </citation>
    <scope>NUCLEOTIDE SEQUENCE</scope>
</reference>
<keyword evidence="2" id="KW-1185">Reference proteome</keyword>
<proteinExistence type="predicted"/>
<dbReference type="EMBL" id="BMAW01022874">
    <property type="protein sequence ID" value="GFT80095.1"/>
    <property type="molecule type" value="Genomic_DNA"/>
</dbReference>
<gene>
    <name evidence="1" type="ORF">NPIL_188591</name>
</gene>
<name>A0A8X6PT77_NEPPI</name>
<evidence type="ECO:0000313" key="2">
    <source>
        <dbReference type="Proteomes" id="UP000887013"/>
    </source>
</evidence>
<dbReference type="Proteomes" id="UP000887013">
    <property type="component" value="Unassembled WGS sequence"/>
</dbReference>
<protein>
    <submittedName>
        <fullName evidence="1">Uncharacterized protein</fullName>
    </submittedName>
</protein>
<evidence type="ECO:0000313" key="1">
    <source>
        <dbReference type="EMBL" id="GFT80095.1"/>
    </source>
</evidence>
<sequence length="109" mass="11874">MVWSGRRAEVVRSSTPCHNGSESCLSVNTASLIRTTPDAPPGSTYKLIPLPAPFFTAKNPTVCVYPHEMYPIIPLHEEDAGCTHLPPFLPHDSCLKKIELDAAADNAFL</sequence>
<organism evidence="1 2">
    <name type="scientific">Nephila pilipes</name>
    <name type="common">Giant wood spider</name>
    <name type="synonym">Nephila maculata</name>
    <dbReference type="NCBI Taxonomy" id="299642"/>
    <lineage>
        <taxon>Eukaryota</taxon>
        <taxon>Metazoa</taxon>
        <taxon>Ecdysozoa</taxon>
        <taxon>Arthropoda</taxon>
        <taxon>Chelicerata</taxon>
        <taxon>Arachnida</taxon>
        <taxon>Araneae</taxon>
        <taxon>Araneomorphae</taxon>
        <taxon>Entelegynae</taxon>
        <taxon>Araneoidea</taxon>
        <taxon>Nephilidae</taxon>
        <taxon>Nephila</taxon>
    </lineage>
</organism>
<accession>A0A8X6PT77</accession>
<dbReference type="AlphaFoldDB" id="A0A8X6PT77"/>
<comment type="caution">
    <text evidence="1">The sequence shown here is derived from an EMBL/GenBank/DDBJ whole genome shotgun (WGS) entry which is preliminary data.</text>
</comment>